<keyword evidence="2" id="KW-1185">Reference proteome</keyword>
<protein>
    <submittedName>
        <fullName evidence="1">Uncharacterized protein</fullName>
    </submittedName>
</protein>
<dbReference type="Proteomes" id="UP000260425">
    <property type="component" value="Segment"/>
</dbReference>
<evidence type="ECO:0000313" key="1">
    <source>
        <dbReference type="EMBL" id="AXH71137.1"/>
    </source>
</evidence>
<evidence type="ECO:0000313" key="2">
    <source>
        <dbReference type="Proteomes" id="UP000260425"/>
    </source>
</evidence>
<sequence length="172" mass="19180">MTYSADLIRFISAVPVLNDGTIPLNTINNNNGFVSKLYEPTYSLSVLARLTQSVLTSDTIEVDTAALGEDTIVSMALNSDLSSYAPDIYLLLRAVVLESFSLLYNIEKDPSNLQYVSAKDIQNSMTNLSYIADYMSTEPKYFSMIEKLRDMNISFGYLENQIGVIMIERGGR</sequence>
<accession>A0A345MJV5</accession>
<organismHost>
    <name type="scientific">Bacillus subtilis</name>
    <dbReference type="NCBI Taxonomy" id="1423"/>
</organismHost>
<name>A0A345MJV5_BPBSP</name>
<proteinExistence type="predicted"/>
<gene>
    <name evidence="1" type="ORF">BSP38_095</name>
</gene>
<organism evidence="1 2">
    <name type="scientific">Bacillus phage BSP38</name>
    <dbReference type="NCBI Taxonomy" id="2283013"/>
    <lineage>
        <taxon>Viruses</taxon>
        <taxon>Duplodnaviria</taxon>
        <taxon>Heunggongvirae</taxon>
        <taxon>Uroviricota</taxon>
        <taxon>Caudoviricetes</taxon>
        <taxon>Herelleviridae</taxon>
        <taxon>Bastillevirinae</taxon>
        <taxon>Jeonjuvirus</taxon>
        <taxon>Jeonjuvirus BSP38</taxon>
    </lineage>
</organism>
<reference evidence="1 2" key="1">
    <citation type="submission" date="2018-07" db="EMBL/GenBank/DDBJ databases">
        <title>Complete nucleotide sequence of Bacillus phage BSP38.</title>
        <authorList>
            <person name="Ghosh K."/>
            <person name="Kim K.-P."/>
        </authorList>
    </citation>
    <scope>NUCLEOTIDE SEQUENCE [LARGE SCALE GENOMIC DNA]</scope>
</reference>
<dbReference type="EMBL" id="MH606185">
    <property type="protein sequence ID" value="AXH71137.1"/>
    <property type="molecule type" value="Genomic_DNA"/>
</dbReference>